<evidence type="ECO:0000313" key="1">
    <source>
        <dbReference type="EMBL" id="ACK74070.1"/>
    </source>
</evidence>
<dbReference type="KEGG" id="cyc:PCC7424_5501"/>
<dbReference type="HOGENOM" id="CLU_1568138_0_0_3"/>
<name>B7KMP8_GLOC7</name>
<dbReference type="RefSeq" id="WP_012599577.1">
    <property type="nucleotide sequence ID" value="NC_011737.1"/>
</dbReference>
<keyword evidence="1" id="KW-0614">Plasmid</keyword>
<evidence type="ECO:0000313" key="2">
    <source>
        <dbReference type="Proteomes" id="UP000002384"/>
    </source>
</evidence>
<dbReference type="Proteomes" id="UP000002384">
    <property type="component" value="Plasmid pP742402"/>
</dbReference>
<keyword evidence="2" id="KW-1185">Reference proteome</keyword>
<organism evidence="1 2">
    <name type="scientific">Gloeothece citriformis (strain PCC 7424)</name>
    <name type="common">Cyanothece sp. (strain PCC 7424)</name>
    <dbReference type="NCBI Taxonomy" id="65393"/>
    <lineage>
        <taxon>Bacteria</taxon>
        <taxon>Bacillati</taxon>
        <taxon>Cyanobacteriota</taxon>
        <taxon>Cyanophyceae</taxon>
        <taxon>Oscillatoriophycideae</taxon>
        <taxon>Chroococcales</taxon>
        <taxon>Aphanothecaceae</taxon>
        <taxon>Gloeothece</taxon>
        <taxon>Gloeothece citriformis</taxon>
    </lineage>
</organism>
<accession>B7KMP8</accession>
<proteinExistence type="predicted"/>
<dbReference type="OrthoDB" id="9837961at2"/>
<sequence>MCTTAIQPIQETHYCSEIVLVPTKYQFSIKLSSPYKLVEYQKSFREYLSEEIEGKGDKVYYSTRYLSLEFECEPSVFLQILGDIEPNRYTGIRTNRQTGVKSLNLVFTIDSYEVVKWIRSRFIGLKENYDNIEVLAGDRILLDKSAKLKFSPIDHLAFFVSFCYYSRHCT</sequence>
<gene>
    <name evidence="1" type="ordered locus">PCC7424_5501</name>
</gene>
<geneLocation type="plasmid" evidence="1 2">
    <name>pP742402</name>
</geneLocation>
<reference evidence="2" key="1">
    <citation type="journal article" date="2011" name="MBio">
        <title>Novel metabolic attributes of the genus Cyanothece, comprising a group of unicellular nitrogen-fixing Cyanobacteria.</title>
        <authorList>
            <person name="Bandyopadhyay A."/>
            <person name="Elvitigala T."/>
            <person name="Welsh E."/>
            <person name="Stockel J."/>
            <person name="Liberton M."/>
            <person name="Min H."/>
            <person name="Sherman L.A."/>
            <person name="Pakrasi H.B."/>
        </authorList>
    </citation>
    <scope>NUCLEOTIDE SEQUENCE [LARGE SCALE GENOMIC DNA]</scope>
    <source>
        <strain evidence="2">PCC 7424</strain>
        <plasmid evidence="2">pP742402</plasmid>
    </source>
</reference>
<protein>
    <submittedName>
        <fullName evidence="1">Uncharacterized protein</fullName>
    </submittedName>
</protein>
<dbReference type="AlphaFoldDB" id="B7KMP8"/>
<dbReference type="EMBL" id="CP001293">
    <property type="protein sequence ID" value="ACK74070.1"/>
    <property type="molecule type" value="Genomic_DNA"/>
</dbReference>